<dbReference type="PRINTS" id="PR00723">
    <property type="entry name" value="SUBTILISIN"/>
</dbReference>
<feature type="domain" description="Inhibitor I9" evidence="10">
    <location>
        <begin position="27"/>
        <end position="105"/>
    </location>
</feature>
<dbReference type="PROSITE" id="PS00138">
    <property type="entry name" value="SUBTILASE_SER"/>
    <property type="match status" value="1"/>
</dbReference>
<dbReference type="InterPro" id="IPR022398">
    <property type="entry name" value="Peptidase_S8_His-AS"/>
</dbReference>
<feature type="active site" description="Charge relay system" evidence="6 7">
    <location>
        <position position="208"/>
    </location>
</feature>
<evidence type="ECO:0000256" key="2">
    <source>
        <dbReference type="ARBA" id="ARBA00022670"/>
    </source>
</evidence>
<dbReference type="Gene3D" id="3.50.30.30">
    <property type="match status" value="1"/>
</dbReference>
<dbReference type="Pfam" id="PF05922">
    <property type="entry name" value="Inhibitor_I9"/>
    <property type="match status" value="1"/>
</dbReference>
<dbReference type="InterPro" id="IPR045051">
    <property type="entry name" value="SBT"/>
</dbReference>
<keyword evidence="12" id="KW-1185">Reference proteome</keyword>
<feature type="non-terminal residue" evidence="11">
    <location>
        <position position="1"/>
    </location>
</feature>
<dbReference type="Gene3D" id="3.30.70.80">
    <property type="entry name" value="Peptidase S8 propeptide/proteinase inhibitor I9"/>
    <property type="match status" value="1"/>
</dbReference>
<evidence type="ECO:0000256" key="7">
    <source>
        <dbReference type="PROSITE-ProRule" id="PRU01240"/>
    </source>
</evidence>
<dbReference type="CDD" id="cd02120">
    <property type="entry name" value="PA_subtilisin_like"/>
    <property type="match status" value="1"/>
</dbReference>
<comment type="similarity">
    <text evidence="1 7">Belongs to the peptidase S8 family.</text>
</comment>
<proteinExistence type="inferred from homology"/>
<dbReference type="CDD" id="cd04852">
    <property type="entry name" value="Peptidases_S8_3"/>
    <property type="match status" value="1"/>
</dbReference>
<evidence type="ECO:0000313" key="12">
    <source>
        <dbReference type="Proteomes" id="UP000095767"/>
    </source>
</evidence>
<keyword evidence="5 7" id="KW-0720">Serine protease</keyword>
<evidence type="ECO:0000313" key="11">
    <source>
        <dbReference type="EMBL" id="OEL17890.1"/>
    </source>
</evidence>
<dbReference type="STRING" id="888268.A0A1E5UYC6"/>
<dbReference type="InterPro" id="IPR010259">
    <property type="entry name" value="S8pro/Inhibitor_I9"/>
</dbReference>
<dbReference type="InterPro" id="IPR015500">
    <property type="entry name" value="Peptidase_S8_subtilisin-rel"/>
</dbReference>
<sequence>NVPKIALLISMTKCVLTQFFVSRFQLYIVYMGEKNHDDPSVVTASHHDVLTSLLGSKEEALKSIVYSYKHGFSGFAAMLTEAQAEELSGFAGAVFVKPDTFYELQTTRSWDFLGVNSDQPSGLQQKAKFGEDIIVGVVDSGIWPESRSFDDSGYGPVPARWKGECQTGEAFNATSCNRKIIGARWYTGGVDPDLLKGEFMSPRDQNGHGTHVASTIAGSAVRNVSYGGLAAGVARGGAPRARLAVYKVCWGPTIGCGGAALLAAIDDATNDGVDVLSLSLGGFQEFAGTLHAVARGIPVVFAGMNNGPAPQTVRNTAPWLITVAASMIDRSFPTKIMLGNKEQLVGQSRYVDATVNTSEFSILVNGRSCDASSLESVNATGMVVLCYAPWDVAFNPPRQGFAITISNVEKAGGKGLIFAGYSSNVLDTTDRCNGIMPCVLVDFEIANRIAFYMINTKTPVVRISQAASVVGDRVLSPRVASFSSRGPSAEFPAILKVTCISFAYARSAQWQIRDAVVVPRFDQPDIAAPGVSILAAVRDSYQFMSGTSMACPHVSAVVVLLKSIHPDWSPAMIKSAIVTTGKLQHKESSYLNMTHAYRIP</sequence>
<dbReference type="InterPro" id="IPR037045">
    <property type="entry name" value="S8pro/Inhibitor_I9_sf"/>
</dbReference>
<dbReference type="AlphaFoldDB" id="A0A1E5UYC6"/>
<evidence type="ECO:0000256" key="1">
    <source>
        <dbReference type="ARBA" id="ARBA00011073"/>
    </source>
</evidence>
<feature type="chain" id="PRO_5009187517" evidence="8">
    <location>
        <begin position="18"/>
        <end position="600"/>
    </location>
</feature>
<organism evidence="11 12">
    <name type="scientific">Dichanthelium oligosanthes</name>
    <dbReference type="NCBI Taxonomy" id="888268"/>
    <lineage>
        <taxon>Eukaryota</taxon>
        <taxon>Viridiplantae</taxon>
        <taxon>Streptophyta</taxon>
        <taxon>Embryophyta</taxon>
        <taxon>Tracheophyta</taxon>
        <taxon>Spermatophyta</taxon>
        <taxon>Magnoliopsida</taxon>
        <taxon>Liliopsida</taxon>
        <taxon>Poales</taxon>
        <taxon>Poaceae</taxon>
        <taxon>PACMAD clade</taxon>
        <taxon>Panicoideae</taxon>
        <taxon>Panicodae</taxon>
        <taxon>Paniceae</taxon>
        <taxon>Dichantheliinae</taxon>
        <taxon>Dichanthelium</taxon>
    </lineage>
</organism>
<evidence type="ECO:0000256" key="6">
    <source>
        <dbReference type="PIRSR" id="PIRSR615500-1"/>
    </source>
</evidence>
<dbReference type="OrthoDB" id="206201at2759"/>
<accession>A0A1E5UYC6</accession>
<evidence type="ECO:0000259" key="9">
    <source>
        <dbReference type="Pfam" id="PF00082"/>
    </source>
</evidence>
<dbReference type="InterPro" id="IPR023828">
    <property type="entry name" value="Peptidase_S8_Ser-AS"/>
</dbReference>
<keyword evidence="4 7" id="KW-0378">Hydrolase</keyword>
<comment type="caution">
    <text evidence="11">The sequence shown here is derived from an EMBL/GenBank/DDBJ whole genome shotgun (WGS) entry which is preliminary data.</text>
</comment>
<dbReference type="PROSITE" id="PS00137">
    <property type="entry name" value="SUBTILASE_HIS"/>
    <property type="match status" value="1"/>
</dbReference>
<evidence type="ECO:0000256" key="8">
    <source>
        <dbReference type="SAM" id="SignalP"/>
    </source>
</evidence>
<feature type="domain" description="Peptidase S8/S53" evidence="9">
    <location>
        <begin position="130"/>
        <end position="581"/>
    </location>
</feature>
<evidence type="ECO:0000256" key="3">
    <source>
        <dbReference type="ARBA" id="ARBA00022729"/>
    </source>
</evidence>
<dbReference type="SUPFAM" id="SSF52743">
    <property type="entry name" value="Subtilisin-like"/>
    <property type="match status" value="1"/>
</dbReference>
<evidence type="ECO:0000259" key="10">
    <source>
        <dbReference type="Pfam" id="PF05922"/>
    </source>
</evidence>
<dbReference type="InterPro" id="IPR000209">
    <property type="entry name" value="Peptidase_S8/S53_dom"/>
</dbReference>
<dbReference type="PANTHER" id="PTHR10795">
    <property type="entry name" value="PROPROTEIN CONVERTASE SUBTILISIN/KEXIN"/>
    <property type="match status" value="1"/>
</dbReference>
<evidence type="ECO:0000256" key="5">
    <source>
        <dbReference type="ARBA" id="ARBA00022825"/>
    </source>
</evidence>
<feature type="active site" description="Charge relay system" evidence="6 7">
    <location>
        <position position="139"/>
    </location>
</feature>
<keyword evidence="2 7" id="KW-0645">Protease</keyword>
<dbReference type="InterPro" id="IPR036852">
    <property type="entry name" value="Peptidase_S8/S53_dom_sf"/>
</dbReference>
<gene>
    <name evidence="11" type="ORF">BAE44_0021092</name>
</gene>
<dbReference type="Proteomes" id="UP000095767">
    <property type="component" value="Unassembled WGS sequence"/>
</dbReference>
<evidence type="ECO:0000256" key="4">
    <source>
        <dbReference type="ARBA" id="ARBA00022801"/>
    </source>
</evidence>
<dbReference type="FunFam" id="3.30.70.80:FF:000002">
    <property type="entry name" value="Subtilisin-like protease SBT5.3"/>
    <property type="match status" value="1"/>
</dbReference>
<keyword evidence="3 8" id="KW-0732">Signal</keyword>
<dbReference type="Pfam" id="PF00082">
    <property type="entry name" value="Peptidase_S8"/>
    <property type="match status" value="1"/>
</dbReference>
<dbReference type="GO" id="GO:0006508">
    <property type="term" value="P:proteolysis"/>
    <property type="evidence" value="ECO:0007669"/>
    <property type="project" value="UniProtKB-KW"/>
</dbReference>
<reference evidence="11 12" key="1">
    <citation type="submission" date="2016-09" db="EMBL/GenBank/DDBJ databases">
        <title>The draft genome of Dichanthelium oligosanthes: A C3 panicoid grass species.</title>
        <authorList>
            <person name="Studer A.J."/>
            <person name="Schnable J.C."/>
            <person name="Brutnell T.P."/>
        </authorList>
    </citation>
    <scope>NUCLEOTIDE SEQUENCE [LARGE SCALE GENOMIC DNA]</scope>
    <source>
        <strain evidence="12">cv. Kellogg 1175</strain>
        <tissue evidence="11">Leaf</tissue>
    </source>
</reference>
<dbReference type="Gene3D" id="3.40.50.200">
    <property type="entry name" value="Peptidase S8/S53 domain"/>
    <property type="match status" value="1"/>
</dbReference>
<dbReference type="InterPro" id="IPR034197">
    <property type="entry name" value="Peptidases_S8_3"/>
</dbReference>
<dbReference type="EMBL" id="LWDX02058346">
    <property type="protein sequence ID" value="OEL17890.1"/>
    <property type="molecule type" value="Genomic_DNA"/>
</dbReference>
<dbReference type="GO" id="GO:0004252">
    <property type="term" value="F:serine-type endopeptidase activity"/>
    <property type="evidence" value="ECO:0007669"/>
    <property type="project" value="UniProtKB-UniRule"/>
</dbReference>
<feature type="active site" description="Charge relay system" evidence="6 7">
    <location>
        <position position="548"/>
    </location>
</feature>
<dbReference type="PROSITE" id="PS51892">
    <property type="entry name" value="SUBTILASE"/>
    <property type="match status" value="1"/>
</dbReference>
<feature type="signal peptide" evidence="8">
    <location>
        <begin position="1"/>
        <end position="17"/>
    </location>
</feature>
<name>A0A1E5UYC6_9POAL</name>
<protein>
    <submittedName>
        <fullName evidence="11">Subtilisin-like protease SBT3.9</fullName>
    </submittedName>
</protein>